<accession>A0A078ADM1</accession>
<proteinExistence type="predicted"/>
<dbReference type="FunFam" id="2.20.110.10:FF:000002">
    <property type="entry name" value="Phosphatidylinositol 4-phosphate 5-kinase 8"/>
    <property type="match status" value="1"/>
</dbReference>
<dbReference type="SUPFAM" id="SSF82185">
    <property type="entry name" value="Histone H3 K4-specific methyltransferase SET7/9 N-terminal domain"/>
    <property type="match status" value="3"/>
</dbReference>
<dbReference type="SMART" id="SM00698">
    <property type="entry name" value="MORN"/>
    <property type="match status" value="11"/>
</dbReference>
<reference evidence="3 4" key="1">
    <citation type="submission" date="2014-06" db="EMBL/GenBank/DDBJ databases">
        <authorList>
            <person name="Swart Estienne"/>
        </authorList>
    </citation>
    <scope>NUCLEOTIDE SEQUENCE [LARGE SCALE GENOMIC DNA]</scope>
    <source>
        <strain evidence="3 4">130c</strain>
    </source>
</reference>
<evidence type="ECO:0000313" key="3">
    <source>
        <dbReference type="EMBL" id="CDW80329.1"/>
    </source>
</evidence>
<dbReference type="AlphaFoldDB" id="A0A078ADM1"/>
<dbReference type="InParanoid" id="A0A078ADM1"/>
<name>A0A078ADM1_STYLE</name>
<dbReference type="InterPro" id="IPR003409">
    <property type="entry name" value="MORN"/>
</dbReference>
<feature type="region of interest" description="Disordered" evidence="2">
    <location>
        <begin position="716"/>
        <end position="763"/>
    </location>
</feature>
<keyword evidence="1" id="KW-0677">Repeat</keyword>
<keyword evidence="4" id="KW-1185">Reference proteome</keyword>
<evidence type="ECO:0000256" key="2">
    <source>
        <dbReference type="SAM" id="MobiDB-lite"/>
    </source>
</evidence>
<feature type="compositionally biased region" description="Polar residues" evidence="2">
    <location>
        <begin position="455"/>
        <end position="465"/>
    </location>
</feature>
<organism evidence="3 4">
    <name type="scientific">Stylonychia lemnae</name>
    <name type="common">Ciliate</name>
    <dbReference type="NCBI Taxonomy" id="5949"/>
    <lineage>
        <taxon>Eukaryota</taxon>
        <taxon>Sar</taxon>
        <taxon>Alveolata</taxon>
        <taxon>Ciliophora</taxon>
        <taxon>Intramacronucleata</taxon>
        <taxon>Spirotrichea</taxon>
        <taxon>Stichotrichia</taxon>
        <taxon>Sporadotrichida</taxon>
        <taxon>Oxytrichidae</taxon>
        <taxon>Stylonychinae</taxon>
        <taxon>Stylonychia</taxon>
    </lineage>
</organism>
<evidence type="ECO:0000313" key="4">
    <source>
        <dbReference type="Proteomes" id="UP000039865"/>
    </source>
</evidence>
<sequence>MSEDISPNPLFNTEGTLDPKKTGFQYNRAFDISQDLNDEKLLNDEEFNTLEEQIMVKKKSDESKHSLNFTFESLSQGFINNASDPALKQILDEYKPESKEIDLDDLKNSHNFMIRKFPDALYFGECVRTQNGKNQRQGKGVMKYSNGRLYEGEWENDQRHGRGYERYPNSNIYQGEFQYGKAHGKGRYQWISTSEVYDGEWSKGMRHGYGVWKRVNKNTDQKFQDSYIGEWRNGKAEGYGVHTWCNGDRYEGEWKQCMKSGRGTDIFANGDKYSGQYKNGKPEGHGTYTWANGNYYDGEFIDGLKEGKGKWKKYVNNHNATINHNDSNTHGQAINKNQFISYEGDYKKDKKHGYGVFVWASGNTYKGQYKDDEREGNGEMKWTDGSCYIGDWIRGIQHGYGKIIYPDGTIKEGYFENNIYIGPIPRGEYVKQLQQQKEHQAQQPRRLTEEEERQQNMIFSPNSLAKTGLSGLDKSKKSRSTVMLATTPKANSKFQSTIANNIFPIDEETSQIMSSHGLNNNQTSKMSINGAHKVADISRKSKSPNKRQRNDSQNLSRESFNDFLRQTRTKVKISGKLIVGGGQIQGVSAPSANTYSLKNQQYLLGNTPLSSRKQRMMFQNGTTLEIQNPPSLNNTQQNALRRNASDLSRPSLNQQKFGVNLQVPINANNKNSTYLLQQRDSNRGLSIRNNMPVDPSGQIGLQTLKSSIPNLSNVLSRQSMSSHQKERRSNHPVSTSKRETFHMDRRRSSQHRDNKSLSQPRVR</sequence>
<dbReference type="Pfam" id="PF02493">
    <property type="entry name" value="MORN"/>
    <property type="match status" value="11"/>
</dbReference>
<dbReference type="PANTHER" id="PTHR23084:SF263">
    <property type="entry name" value="MORN REPEAT-CONTAINING PROTEIN 1"/>
    <property type="match status" value="1"/>
</dbReference>
<dbReference type="Gene3D" id="2.20.110.10">
    <property type="entry name" value="Histone H3 K4-specific methyltransferase SET7/9 N-terminal domain"/>
    <property type="match status" value="4"/>
</dbReference>
<evidence type="ECO:0000256" key="1">
    <source>
        <dbReference type="ARBA" id="ARBA00022737"/>
    </source>
</evidence>
<gene>
    <name evidence="3" type="primary">Contig18829.g19971</name>
    <name evidence="3" type="ORF">STYLEM_9326</name>
</gene>
<dbReference type="EMBL" id="CCKQ01008867">
    <property type="protein sequence ID" value="CDW80329.1"/>
    <property type="molecule type" value="Genomic_DNA"/>
</dbReference>
<protein>
    <recommendedName>
        <fullName evidence="5">Morn repeat protein</fullName>
    </recommendedName>
</protein>
<dbReference type="Proteomes" id="UP000039865">
    <property type="component" value="Unassembled WGS sequence"/>
</dbReference>
<feature type="region of interest" description="Disordered" evidence="2">
    <location>
        <begin position="536"/>
        <end position="560"/>
    </location>
</feature>
<dbReference type="OrthoDB" id="6349074at2759"/>
<feature type="region of interest" description="Disordered" evidence="2">
    <location>
        <begin position="432"/>
        <end position="477"/>
    </location>
</feature>
<dbReference type="PANTHER" id="PTHR23084">
    <property type="entry name" value="PHOSPHATIDYLINOSITOL-4-PHOSPHATE 5-KINASE RELATED"/>
    <property type="match status" value="1"/>
</dbReference>
<feature type="compositionally biased region" description="Basic and acidic residues" evidence="2">
    <location>
        <begin position="736"/>
        <end position="755"/>
    </location>
</feature>
<evidence type="ECO:0008006" key="5">
    <source>
        <dbReference type="Google" id="ProtNLM"/>
    </source>
</evidence>